<evidence type="ECO:0000256" key="7">
    <source>
        <dbReference type="ARBA" id="ARBA00022833"/>
    </source>
</evidence>
<dbReference type="GO" id="GO:0016925">
    <property type="term" value="P:protein sumoylation"/>
    <property type="evidence" value="ECO:0007669"/>
    <property type="project" value="TreeGrafter"/>
</dbReference>
<dbReference type="AlphaFoldDB" id="A0AAN5DGU9"/>
<evidence type="ECO:0000256" key="3">
    <source>
        <dbReference type="ARBA" id="ARBA00022679"/>
    </source>
</evidence>
<dbReference type="PROSITE" id="PS51044">
    <property type="entry name" value="ZF_SP_RING"/>
    <property type="match status" value="1"/>
</dbReference>
<feature type="non-terminal residue" evidence="11">
    <location>
        <position position="312"/>
    </location>
</feature>
<evidence type="ECO:0000256" key="1">
    <source>
        <dbReference type="ARBA" id="ARBA00004718"/>
    </source>
</evidence>
<keyword evidence="3" id="KW-0808">Transferase</keyword>
<keyword evidence="7" id="KW-0862">Zinc</keyword>
<dbReference type="GO" id="GO:0061665">
    <property type="term" value="F:SUMO ligase activity"/>
    <property type="evidence" value="ECO:0007669"/>
    <property type="project" value="TreeGrafter"/>
</dbReference>
<keyword evidence="12" id="KW-1185">Reference proteome</keyword>
<evidence type="ECO:0000259" key="9">
    <source>
        <dbReference type="PROSITE" id="PS51044"/>
    </source>
</evidence>
<dbReference type="Gene3D" id="2.60.120.780">
    <property type="entry name" value="PINIT domain"/>
    <property type="match status" value="1"/>
</dbReference>
<comment type="caution">
    <text evidence="11">The sequence shown here is derived from an EMBL/GenBank/DDBJ whole genome shotgun (WGS) entry which is preliminary data.</text>
</comment>
<dbReference type="Proteomes" id="UP001328107">
    <property type="component" value="Unassembled WGS sequence"/>
</dbReference>
<comment type="pathway">
    <text evidence="1">Protein modification; protein sumoylation.</text>
</comment>
<dbReference type="InterPro" id="IPR038654">
    <property type="entry name" value="PINIT_sf"/>
</dbReference>
<dbReference type="GO" id="GO:0008270">
    <property type="term" value="F:zinc ion binding"/>
    <property type="evidence" value="ECO:0007669"/>
    <property type="project" value="UniProtKB-KW"/>
</dbReference>
<dbReference type="EMBL" id="BTRK01000006">
    <property type="protein sequence ID" value="GMR62540.1"/>
    <property type="molecule type" value="Genomic_DNA"/>
</dbReference>
<feature type="non-terminal residue" evidence="11">
    <location>
        <position position="1"/>
    </location>
</feature>
<keyword evidence="4" id="KW-0479">Metal-binding</keyword>
<evidence type="ECO:0000256" key="2">
    <source>
        <dbReference type="ARBA" id="ARBA00005383"/>
    </source>
</evidence>
<dbReference type="Pfam" id="PF02891">
    <property type="entry name" value="zf-MIZ"/>
    <property type="match status" value="1"/>
</dbReference>
<dbReference type="InterPro" id="IPR004181">
    <property type="entry name" value="Znf_MIZ"/>
</dbReference>
<accession>A0AAN5DGU9</accession>
<evidence type="ECO:0000256" key="8">
    <source>
        <dbReference type="PROSITE-ProRule" id="PRU00452"/>
    </source>
</evidence>
<feature type="domain" description="PINIT" evidence="10">
    <location>
        <begin position="15"/>
        <end position="179"/>
    </location>
</feature>
<dbReference type="InterPro" id="IPR023321">
    <property type="entry name" value="PINIT"/>
</dbReference>
<gene>
    <name evidence="11" type="ORF">PMAYCL1PPCAC_32735</name>
</gene>
<dbReference type="GO" id="GO:0006357">
    <property type="term" value="P:regulation of transcription by RNA polymerase II"/>
    <property type="evidence" value="ECO:0007669"/>
    <property type="project" value="TreeGrafter"/>
</dbReference>
<evidence type="ECO:0000256" key="6">
    <source>
        <dbReference type="ARBA" id="ARBA00022786"/>
    </source>
</evidence>
<dbReference type="GO" id="GO:0003712">
    <property type="term" value="F:transcription coregulator activity"/>
    <property type="evidence" value="ECO:0007669"/>
    <property type="project" value="TreeGrafter"/>
</dbReference>
<dbReference type="PANTHER" id="PTHR10782">
    <property type="entry name" value="ZINC FINGER MIZ DOMAIN-CONTAINING PROTEIN"/>
    <property type="match status" value="1"/>
</dbReference>
<comment type="similarity">
    <text evidence="2">Belongs to the PIAS family.</text>
</comment>
<feature type="domain" description="SP-RING-type" evidence="9">
    <location>
        <begin position="213"/>
        <end position="294"/>
    </location>
</feature>
<proteinExistence type="inferred from homology"/>
<sequence>IPGGLGVHQNANVRAIKIRNPPPARNLTVMPLPFYDAIYELLEPQELPSSDNFKSKFKVGVYCQLALSPEQHAKLSTDEALFPRVEVQLRFFNTTGDIRDIEQEDAFPPKCAVTLNDLPVTLPDVIPTERGVERKRPSRPVNITQLVANSPRDKPLRIRIKWKADERKWAVAVYLVECVNAEILSNRIVKSPAFELPYVTTEDIIRKRLNGDDDDDISMDSIKISLLCPLTKTRMSIPTRSRDCTHVQCFDLDAFLMMNQQKPSWKCVVCTNPAPYHRLIIDKYFMKMLEDLRSTITDVELLKDGSYRAIKE</sequence>
<dbReference type="CDD" id="cd16650">
    <property type="entry name" value="SP-RING_PIAS-like"/>
    <property type="match status" value="1"/>
</dbReference>
<evidence type="ECO:0000313" key="11">
    <source>
        <dbReference type="EMBL" id="GMR62540.1"/>
    </source>
</evidence>
<evidence type="ECO:0000256" key="5">
    <source>
        <dbReference type="ARBA" id="ARBA00022771"/>
    </source>
</evidence>
<dbReference type="Pfam" id="PF14324">
    <property type="entry name" value="PINIT"/>
    <property type="match status" value="1"/>
</dbReference>
<dbReference type="PANTHER" id="PTHR10782:SF94">
    <property type="entry name" value="SUPPRESSOR OF VARIEGATION 2-10, ISOFORM I"/>
    <property type="match status" value="1"/>
</dbReference>
<dbReference type="Gene3D" id="3.30.40.10">
    <property type="entry name" value="Zinc/RING finger domain, C3HC4 (zinc finger)"/>
    <property type="match status" value="1"/>
</dbReference>
<dbReference type="GO" id="GO:0000785">
    <property type="term" value="C:chromatin"/>
    <property type="evidence" value="ECO:0007669"/>
    <property type="project" value="TreeGrafter"/>
</dbReference>
<evidence type="ECO:0008006" key="13">
    <source>
        <dbReference type="Google" id="ProtNLM"/>
    </source>
</evidence>
<evidence type="ECO:0000256" key="4">
    <source>
        <dbReference type="ARBA" id="ARBA00022723"/>
    </source>
</evidence>
<dbReference type="InterPro" id="IPR013083">
    <property type="entry name" value="Znf_RING/FYVE/PHD"/>
</dbReference>
<keyword evidence="6" id="KW-0833">Ubl conjugation pathway</keyword>
<dbReference type="PROSITE" id="PS51466">
    <property type="entry name" value="PINIT"/>
    <property type="match status" value="1"/>
</dbReference>
<protein>
    <recommendedName>
        <fullName evidence="13">SP-RING-type domain-containing protein</fullName>
    </recommendedName>
</protein>
<organism evidence="11 12">
    <name type="scientific">Pristionchus mayeri</name>
    <dbReference type="NCBI Taxonomy" id="1317129"/>
    <lineage>
        <taxon>Eukaryota</taxon>
        <taxon>Metazoa</taxon>
        <taxon>Ecdysozoa</taxon>
        <taxon>Nematoda</taxon>
        <taxon>Chromadorea</taxon>
        <taxon>Rhabditida</taxon>
        <taxon>Rhabditina</taxon>
        <taxon>Diplogasteromorpha</taxon>
        <taxon>Diplogasteroidea</taxon>
        <taxon>Neodiplogasteridae</taxon>
        <taxon>Pristionchus</taxon>
    </lineage>
</organism>
<evidence type="ECO:0000313" key="12">
    <source>
        <dbReference type="Proteomes" id="UP001328107"/>
    </source>
</evidence>
<evidence type="ECO:0000259" key="10">
    <source>
        <dbReference type="PROSITE" id="PS51466"/>
    </source>
</evidence>
<reference evidence="12" key="1">
    <citation type="submission" date="2022-10" db="EMBL/GenBank/DDBJ databases">
        <title>Genome assembly of Pristionchus species.</title>
        <authorList>
            <person name="Yoshida K."/>
            <person name="Sommer R.J."/>
        </authorList>
    </citation>
    <scope>NUCLEOTIDE SEQUENCE [LARGE SCALE GENOMIC DNA]</scope>
    <source>
        <strain evidence="12">RS5460</strain>
    </source>
</reference>
<keyword evidence="5 8" id="KW-0863">Zinc-finger</keyword>
<name>A0AAN5DGU9_9BILA</name>
<dbReference type="FunFam" id="2.60.120.780:FF:000007">
    <property type="entry name" value="E3 SUMO-protein ligase gei-17"/>
    <property type="match status" value="1"/>
</dbReference>